<evidence type="ECO:0000256" key="7">
    <source>
        <dbReference type="ARBA" id="ARBA00023027"/>
    </source>
</evidence>
<keyword evidence="5" id="KW-0809">Transit peptide</keyword>
<feature type="region of interest" description="Disordered" evidence="9">
    <location>
        <begin position="422"/>
        <end position="461"/>
    </location>
</feature>
<sequence length="461" mass="49248">MTQHGTGTRPMRVVILGAGFGGLEAARAMAGAPVEITLVDRHNHHLFQPLLYQVATAALSPGDIAWPIRTIFRRQRNLRTVLAEVTGIDAKARMVQAGDALAIPYDALVLATGASHSYFGHDEWAPVAPGLKTIEDATDIRRRLLLAFELAEVTEDAAERRRLLTFVVVGAGPTGVELAGAMVELARHAMPREFRRIDPAAARVVLVEAGPRVLPTFPEELGAIARRSLEAMAVQVLTDTRVTACTTSGVECGEERIPAGTIVWAAGVVASPAGAWIGAERDRAGRIQVGPDLSVHGMDGVYAVGDLAATKDAKGKAVPGTAPAAKQMGRYVGRLLAARAAGRPAPAAFAYRHHGDLATIGRRSAVVALDGIRLTGLIGWWFWGIAHVWYLIGFRSRIVVSFEWLWSYLTFQRGARLITGREPRGGNAARVPGHASVAQPPENRDTPADGSDGTRIHLSST</sequence>
<comment type="similarity">
    <text evidence="1">Belongs to the NADH dehydrogenase family.</text>
</comment>
<comment type="catalytic activity">
    <reaction evidence="8">
        <text>a quinone + NADH + H(+) = a quinol + NAD(+)</text>
        <dbReference type="Rhea" id="RHEA:46160"/>
        <dbReference type="ChEBI" id="CHEBI:15378"/>
        <dbReference type="ChEBI" id="CHEBI:24646"/>
        <dbReference type="ChEBI" id="CHEBI:57540"/>
        <dbReference type="ChEBI" id="CHEBI:57945"/>
        <dbReference type="ChEBI" id="CHEBI:132124"/>
        <dbReference type="EC" id="1.6.5.9"/>
    </reaction>
</comment>
<feature type="domain" description="External alternative NADH-ubiquinone oxidoreductase-like C-terminal" evidence="11">
    <location>
        <begin position="353"/>
        <end position="409"/>
    </location>
</feature>
<dbReference type="Pfam" id="PF07992">
    <property type="entry name" value="Pyr_redox_2"/>
    <property type="match status" value="1"/>
</dbReference>
<dbReference type="InterPro" id="IPR036188">
    <property type="entry name" value="FAD/NAD-bd_sf"/>
</dbReference>
<gene>
    <name evidence="12" type="ORF">H7965_23920</name>
</gene>
<dbReference type="Pfam" id="PF22366">
    <property type="entry name" value="NDH2_C"/>
    <property type="match status" value="1"/>
</dbReference>
<evidence type="ECO:0000259" key="11">
    <source>
        <dbReference type="Pfam" id="PF22366"/>
    </source>
</evidence>
<name>A0A9X0R4E6_9PROT</name>
<dbReference type="InterPro" id="IPR023753">
    <property type="entry name" value="FAD/NAD-binding_dom"/>
</dbReference>
<evidence type="ECO:0000313" key="13">
    <source>
        <dbReference type="Proteomes" id="UP000600101"/>
    </source>
</evidence>
<evidence type="ECO:0000256" key="6">
    <source>
        <dbReference type="ARBA" id="ARBA00023002"/>
    </source>
</evidence>
<evidence type="ECO:0000256" key="2">
    <source>
        <dbReference type="ARBA" id="ARBA00012637"/>
    </source>
</evidence>
<keyword evidence="6" id="KW-0560">Oxidoreductase</keyword>
<proteinExistence type="inferred from homology"/>
<dbReference type="PANTHER" id="PTHR43706">
    <property type="entry name" value="NADH DEHYDROGENASE"/>
    <property type="match status" value="1"/>
</dbReference>
<dbReference type="PRINTS" id="PR00368">
    <property type="entry name" value="FADPNR"/>
</dbReference>
<evidence type="ECO:0000259" key="10">
    <source>
        <dbReference type="Pfam" id="PF07992"/>
    </source>
</evidence>
<evidence type="ECO:0000256" key="1">
    <source>
        <dbReference type="ARBA" id="ARBA00005272"/>
    </source>
</evidence>
<dbReference type="GO" id="GO:0050136">
    <property type="term" value="F:NADH dehydrogenase (quinone) (non-electrogenic) activity"/>
    <property type="evidence" value="ECO:0007669"/>
    <property type="project" value="UniProtKB-EC"/>
</dbReference>
<dbReference type="SUPFAM" id="SSF51905">
    <property type="entry name" value="FAD/NAD(P)-binding domain"/>
    <property type="match status" value="2"/>
</dbReference>
<feature type="domain" description="FAD/NAD(P)-binding" evidence="10">
    <location>
        <begin position="11"/>
        <end position="329"/>
    </location>
</feature>
<feature type="compositionally biased region" description="Basic and acidic residues" evidence="9">
    <location>
        <begin position="442"/>
        <end position="455"/>
    </location>
</feature>
<keyword evidence="3" id="KW-0285">Flavoprotein</keyword>
<evidence type="ECO:0000256" key="5">
    <source>
        <dbReference type="ARBA" id="ARBA00022946"/>
    </source>
</evidence>
<dbReference type="PRINTS" id="PR00411">
    <property type="entry name" value="PNDRDTASEI"/>
</dbReference>
<dbReference type="EC" id="1.6.5.9" evidence="2"/>
<accession>A0A9X0R4E6</accession>
<reference evidence="12" key="1">
    <citation type="submission" date="2020-08" db="EMBL/GenBank/DDBJ databases">
        <authorList>
            <person name="Hu Y."/>
            <person name="Nguyen S.V."/>
            <person name="Li F."/>
            <person name="Fanning S."/>
        </authorList>
    </citation>
    <scope>NUCLEOTIDE SEQUENCE</scope>
    <source>
        <strain evidence="12">SYSU D8009</strain>
    </source>
</reference>
<keyword evidence="13" id="KW-1185">Reference proteome</keyword>
<dbReference type="EMBL" id="JACOMF010000050">
    <property type="protein sequence ID" value="MBC4018337.1"/>
    <property type="molecule type" value="Genomic_DNA"/>
</dbReference>
<evidence type="ECO:0000256" key="3">
    <source>
        <dbReference type="ARBA" id="ARBA00022630"/>
    </source>
</evidence>
<dbReference type="AlphaFoldDB" id="A0A9X0R4E6"/>
<keyword evidence="7" id="KW-0520">NAD</keyword>
<dbReference type="Proteomes" id="UP000600101">
    <property type="component" value="Unassembled WGS sequence"/>
</dbReference>
<evidence type="ECO:0000256" key="8">
    <source>
        <dbReference type="ARBA" id="ARBA00047599"/>
    </source>
</evidence>
<dbReference type="InterPro" id="IPR054585">
    <property type="entry name" value="NDH2-like_C"/>
</dbReference>
<protein>
    <recommendedName>
        <fullName evidence="2">NADH:ubiquinone reductase (non-electrogenic)</fullName>
        <ecNumber evidence="2">1.6.5.9</ecNumber>
    </recommendedName>
</protein>
<evidence type="ECO:0000256" key="9">
    <source>
        <dbReference type="SAM" id="MobiDB-lite"/>
    </source>
</evidence>
<organism evidence="12 13">
    <name type="scientific">Siccirubricoccus deserti</name>
    <dbReference type="NCBI Taxonomy" id="2013562"/>
    <lineage>
        <taxon>Bacteria</taxon>
        <taxon>Pseudomonadati</taxon>
        <taxon>Pseudomonadota</taxon>
        <taxon>Alphaproteobacteria</taxon>
        <taxon>Acetobacterales</taxon>
        <taxon>Roseomonadaceae</taxon>
        <taxon>Siccirubricoccus</taxon>
    </lineage>
</organism>
<dbReference type="InterPro" id="IPR045024">
    <property type="entry name" value="NDH-2"/>
</dbReference>
<dbReference type="Gene3D" id="3.50.50.100">
    <property type="match status" value="1"/>
</dbReference>
<evidence type="ECO:0000256" key="4">
    <source>
        <dbReference type="ARBA" id="ARBA00022827"/>
    </source>
</evidence>
<comment type="caution">
    <text evidence="12">The sequence shown here is derived from an EMBL/GenBank/DDBJ whole genome shotgun (WGS) entry which is preliminary data.</text>
</comment>
<evidence type="ECO:0000313" key="12">
    <source>
        <dbReference type="EMBL" id="MBC4018337.1"/>
    </source>
</evidence>
<dbReference type="PANTHER" id="PTHR43706:SF47">
    <property type="entry name" value="EXTERNAL NADH-UBIQUINONE OXIDOREDUCTASE 1, MITOCHONDRIAL-RELATED"/>
    <property type="match status" value="1"/>
</dbReference>
<keyword evidence="4" id="KW-0274">FAD</keyword>